<dbReference type="SUPFAM" id="SSF143120">
    <property type="entry name" value="YefM-like"/>
    <property type="match status" value="1"/>
</dbReference>
<evidence type="ECO:0000313" key="3">
    <source>
        <dbReference type="EMBL" id="MBM1715943.1"/>
    </source>
</evidence>
<comment type="function">
    <text evidence="2">Antitoxin component of a type II toxin-antitoxin (TA) system.</text>
</comment>
<dbReference type="NCBIfam" id="TIGR01552">
    <property type="entry name" value="phd_fam"/>
    <property type="match status" value="1"/>
</dbReference>
<dbReference type="InterPro" id="IPR006442">
    <property type="entry name" value="Antitoxin_Phd/YefM"/>
</dbReference>
<dbReference type="RefSeq" id="WP_203243640.1">
    <property type="nucleotide sequence ID" value="NZ_JAFBRH010000013.1"/>
</dbReference>
<sequence length="87" mass="9598">MKTMTASAASKEFGLYIDTAQHEPVLITKQNRPVAITMSIQQVERLFKGQVEAGIARGLQDVAAGRYSEMTPTHLETMRAKFKSPTS</sequence>
<gene>
    <name evidence="3" type="ORF">JQV55_20400</name>
</gene>
<comment type="caution">
    <text evidence="3">The sequence shown here is derived from an EMBL/GenBank/DDBJ whole genome shotgun (WGS) entry which is preliminary data.</text>
</comment>
<proteinExistence type="inferred from homology"/>
<reference evidence="3 4" key="1">
    <citation type="submission" date="2021-01" db="EMBL/GenBank/DDBJ databases">
        <title>Diatom-associated Roseobacters Show Island Model of Population Structure.</title>
        <authorList>
            <person name="Qu L."/>
            <person name="Feng X."/>
            <person name="Chen Y."/>
            <person name="Li L."/>
            <person name="Wang X."/>
            <person name="Hu Z."/>
            <person name="Wang H."/>
            <person name="Luo H."/>
        </authorList>
    </citation>
    <scope>NUCLEOTIDE SEQUENCE [LARGE SCALE GENOMIC DNA]</scope>
    <source>
        <strain evidence="3 4">TR60-84</strain>
    </source>
</reference>
<dbReference type="Proteomes" id="UP000732193">
    <property type="component" value="Unassembled WGS sequence"/>
</dbReference>
<dbReference type="Gene3D" id="3.40.1620.10">
    <property type="entry name" value="YefM-like domain"/>
    <property type="match status" value="1"/>
</dbReference>
<dbReference type="InterPro" id="IPR036165">
    <property type="entry name" value="YefM-like_sf"/>
</dbReference>
<dbReference type="EMBL" id="JAFBRM010000013">
    <property type="protein sequence ID" value="MBM1715943.1"/>
    <property type="molecule type" value="Genomic_DNA"/>
</dbReference>
<organism evidence="3 4">
    <name type="scientific">Sulfitobacter geojensis</name>
    <dbReference type="NCBI Taxonomy" id="1342299"/>
    <lineage>
        <taxon>Bacteria</taxon>
        <taxon>Pseudomonadati</taxon>
        <taxon>Pseudomonadota</taxon>
        <taxon>Alphaproteobacteria</taxon>
        <taxon>Rhodobacterales</taxon>
        <taxon>Roseobacteraceae</taxon>
        <taxon>Sulfitobacter</taxon>
    </lineage>
</organism>
<dbReference type="Pfam" id="PF02604">
    <property type="entry name" value="PhdYeFM_antitox"/>
    <property type="match status" value="1"/>
</dbReference>
<evidence type="ECO:0000313" key="4">
    <source>
        <dbReference type="Proteomes" id="UP000732193"/>
    </source>
</evidence>
<accession>A0AAE2W285</accession>
<comment type="similarity">
    <text evidence="1 2">Belongs to the phD/YefM antitoxin family.</text>
</comment>
<protein>
    <recommendedName>
        <fullName evidence="2">Antitoxin</fullName>
    </recommendedName>
</protein>
<keyword evidence="4" id="KW-1185">Reference proteome</keyword>
<dbReference type="AlphaFoldDB" id="A0AAE2W285"/>
<evidence type="ECO:0000256" key="2">
    <source>
        <dbReference type="RuleBase" id="RU362080"/>
    </source>
</evidence>
<name>A0AAE2W285_9RHOB</name>
<evidence type="ECO:0000256" key="1">
    <source>
        <dbReference type="ARBA" id="ARBA00009981"/>
    </source>
</evidence>